<dbReference type="Proteomes" id="UP000652761">
    <property type="component" value="Unassembled WGS sequence"/>
</dbReference>
<accession>A0A843TMY7</accession>
<keyword evidence="3" id="KW-1185">Reference proteome</keyword>
<proteinExistence type="predicted"/>
<evidence type="ECO:0000256" key="1">
    <source>
        <dbReference type="SAM" id="MobiDB-lite"/>
    </source>
</evidence>
<comment type="caution">
    <text evidence="2">The sequence shown here is derived from an EMBL/GenBank/DDBJ whole genome shotgun (WGS) entry which is preliminary data.</text>
</comment>
<feature type="region of interest" description="Disordered" evidence="1">
    <location>
        <begin position="25"/>
        <end position="48"/>
    </location>
</feature>
<evidence type="ECO:0000313" key="3">
    <source>
        <dbReference type="Proteomes" id="UP000652761"/>
    </source>
</evidence>
<name>A0A843TMY7_COLES</name>
<organism evidence="2 3">
    <name type="scientific">Colocasia esculenta</name>
    <name type="common">Wild taro</name>
    <name type="synonym">Arum esculentum</name>
    <dbReference type="NCBI Taxonomy" id="4460"/>
    <lineage>
        <taxon>Eukaryota</taxon>
        <taxon>Viridiplantae</taxon>
        <taxon>Streptophyta</taxon>
        <taxon>Embryophyta</taxon>
        <taxon>Tracheophyta</taxon>
        <taxon>Spermatophyta</taxon>
        <taxon>Magnoliopsida</taxon>
        <taxon>Liliopsida</taxon>
        <taxon>Araceae</taxon>
        <taxon>Aroideae</taxon>
        <taxon>Colocasieae</taxon>
        <taxon>Colocasia</taxon>
    </lineage>
</organism>
<gene>
    <name evidence="2" type="ORF">Taro_002979</name>
</gene>
<dbReference type="EMBL" id="NMUH01000075">
    <property type="protein sequence ID" value="MQL70670.1"/>
    <property type="molecule type" value="Genomic_DNA"/>
</dbReference>
<reference evidence="2" key="1">
    <citation type="submission" date="2017-07" db="EMBL/GenBank/DDBJ databases">
        <title>Taro Niue Genome Assembly and Annotation.</title>
        <authorList>
            <person name="Atibalentja N."/>
            <person name="Keating K."/>
            <person name="Fields C.J."/>
        </authorList>
    </citation>
    <scope>NUCLEOTIDE SEQUENCE</scope>
    <source>
        <strain evidence="2">Niue_2</strain>
        <tissue evidence="2">Leaf</tissue>
    </source>
</reference>
<evidence type="ECO:0000313" key="2">
    <source>
        <dbReference type="EMBL" id="MQL70670.1"/>
    </source>
</evidence>
<sequence length="79" mass="7532">MVCGARSGTSFGRGIRGRALFHASASSSPLGKLTPPQPKGSVAGPSSVSPTVAAAVGAASGSPPLATAFLSKFGAIGCC</sequence>
<dbReference type="AlphaFoldDB" id="A0A843TMY7"/>
<protein>
    <submittedName>
        <fullName evidence="2">Uncharacterized protein</fullName>
    </submittedName>
</protein>